<comment type="caution">
    <text evidence="9">Lacks conserved residue(s) required for the propagation of feature annotation.</text>
</comment>
<feature type="binding site" evidence="9">
    <location>
        <position position="23"/>
    </location>
    <ligand>
        <name>3-phosphoshikimate</name>
        <dbReference type="ChEBI" id="CHEBI:145989"/>
    </ligand>
</feature>
<accession>U2E4C8</accession>
<dbReference type="InterPro" id="IPR036968">
    <property type="entry name" value="Enolpyruvate_Tfrase_sf"/>
</dbReference>
<dbReference type="Pfam" id="PF00275">
    <property type="entry name" value="EPSP_synthase"/>
    <property type="match status" value="1"/>
</dbReference>
<dbReference type="PIRSF" id="PIRSF000505">
    <property type="entry name" value="EPSPS"/>
    <property type="match status" value="1"/>
</dbReference>
<proteinExistence type="inferred from homology"/>
<dbReference type="PROSITE" id="PS00104">
    <property type="entry name" value="EPSP_SYNTHASE_1"/>
    <property type="match status" value="1"/>
</dbReference>
<feature type="binding site" evidence="9">
    <location>
        <position position="27"/>
    </location>
    <ligand>
        <name>3-phosphoshikimate</name>
        <dbReference type="ChEBI" id="CHEBI:145989"/>
    </ligand>
</feature>
<comment type="caution">
    <text evidence="11">The sequence shown here is derived from an EMBL/GenBank/DDBJ whole genome shotgun (WGS) entry which is preliminary data.</text>
</comment>
<dbReference type="InterPro" id="IPR013792">
    <property type="entry name" value="RNA3'P_cycl/enolpyr_Trfase_a/b"/>
</dbReference>
<dbReference type="Proteomes" id="UP000006242">
    <property type="component" value="Unassembled WGS sequence"/>
</dbReference>
<dbReference type="GO" id="GO:0008652">
    <property type="term" value="P:amino acid biosynthetic process"/>
    <property type="evidence" value="ECO:0007669"/>
    <property type="project" value="UniProtKB-KW"/>
</dbReference>
<dbReference type="InterPro" id="IPR006264">
    <property type="entry name" value="EPSP_synthase"/>
</dbReference>
<feature type="binding site" evidence="9">
    <location>
        <position position="169"/>
    </location>
    <ligand>
        <name>phosphoenolpyruvate</name>
        <dbReference type="ChEBI" id="CHEBI:58702"/>
    </ligand>
</feature>
<dbReference type="OrthoDB" id="9809920at2"/>
<keyword evidence="7 9" id="KW-0057">Aromatic amino acid biosynthesis</keyword>
<feature type="binding site" evidence="9">
    <location>
        <position position="167"/>
    </location>
    <ligand>
        <name>3-phosphoshikimate</name>
        <dbReference type="ChEBI" id="CHEBI:145989"/>
    </ligand>
</feature>
<feature type="binding site" evidence="9">
    <location>
        <position position="169"/>
    </location>
    <ligand>
        <name>3-phosphoshikimate</name>
        <dbReference type="ChEBI" id="CHEBI:145989"/>
    </ligand>
</feature>
<keyword evidence="5 9" id="KW-0028">Amino-acid biosynthesis</keyword>
<feature type="binding site" evidence="9">
    <location>
        <position position="22"/>
    </location>
    <ligand>
        <name>phosphoenolpyruvate</name>
        <dbReference type="ChEBI" id="CHEBI:58702"/>
    </ligand>
</feature>
<dbReference type="FunFam" id="3.65.10.10:FF:000005">
    <property type="entry name" value="3-phosphoshikimate 1-carboxyvinyltransferase"/>
    <property type="match status" value="1"/>
</dbReference>
<dbReference type="GO" id="GO:0003866">
    <property type="term" value="F:3-phosphoshikimate 1-carboxyvinyltransferase activity"/>
    <property type="evidence" value="ECO:0007669"/>
    <property type="project" value="UniProtKB-UniRule"/>
</dbReference>
<protein>
    <recommendedName>
        <fullName evidence="9">3-phosphoshikimate 1-carboxyvinyltransferase</fullName>
        <ecNumber evidence="9">2.5.1.19</ecNumber>
    </recommendedName>
    <alternativeName>
        <fullName evidence="9">5-enolpyruvylshikimate-3-phosphate synthase</fullName>
        <shortName evidence="9">EPSP synthase</shortName>
        <shortName evidence="9">EPSPS</shortName>
    </alternativeName>
</protein>
<dbReference type="NCBIfam" id="TIGR01356">
    <property type="entry name" value="aroA"/>
    <property type="match status" value="1"/>
</dbReference>
<keyword evidence="4 9" id="KW-0963">Cytoplasm</keyword>
<evidence type="ECO:0000256" key="2">
    <source>
        <dbReference type="ARBA" id="ARBA00004811"/>
    </source>
</evidence>
<dbReference type="InterPro" id="IPR023193">
    <property type="entry name" value="EPSP_synthase_CS"/>
</dbReference>
<dbReference type="GO" id="GO:0009423">
    <property type="term" value="P:chorismate biosynthetic process"/>
    <property type="evidence" value="ECO:0007669"/>
    <property type="project" value="UniProtKB-UniRule"/>
</dbReference>
<comment type="pathway">
    <text evidence="2 9">Metabolic intermediate biosynthesis; chorismate biosynthesis; chorismate from D-erythrose 4-phosphate and phosphoenolpyruvate: step 6/7.</text>
</comment>
<dbReference type="PANTHER" id="PTHR21090:SF5">
    <property type="entry name" value="PENTAFUNCTIONAL AROM POLYPEPTIDE"/>
    <property type="match status" value="1"/>
</dbReference>
<feature type="binding site" evidence="9">
    <location>
        <position position="122"/>
    </location>
    <ligand>
        <name>phosphoenolpyruvate</name>
        <dbReference type="ChEBI" id="CHEBI:58702"/>
    </ligand>
</feature>
<evidence type="ECO:0000256" key="1">
    <source>
        <dbReference type="ARBA" id="ARBA00002174"/>
    </source>
</evidence>
<dbReference type="Gene3D" id="3.65.10.10">
    <property type="entry name" value="Enolpyruvate transferase domain"/>
    <property type="match status" value="2"/>
</dbReference>
<dbReference type="FunFam" id="3.65.10.10:FF:000006">
    <property type="entry name" value="3-phosphoshikimate 1-carboxyvinyltransferase"/>
    <property type="match status" value="1"/>
</dbReference>
<feature type="binding site" evidence="9">
    <location>
        <position position="22"/>
    </location>
    <ligand>
        <name>3-phosphoshikimate</name>
        <dbReference type="ChEBI" id="CHEBI:145989"/>
    </ligand>
</feature>
<evidence type="ECO:0000256" key="7">
    <source>
        <dbReference type="ARBA" id="ARBA00023141"/>
    </source>
</evidence>
<evidence type="ECO:0000256" key="3">
    <source>
        <dbReference type="ARBA" id="ARBA00009948"/>
    </source>
</evidence>
<feature type="active site" description="Proton acceptor" evidence="9">
    <location>
        <position position="315"/>
    </location>
</feature>
<dbReference type="GO" id="GO:0009073">
    <property type="term" value="P:aromatic amino acid family biosynthetic process"/>
    <property type="evidence" value="ECO:0007669"/>
    <property type="project" value="UniProtKB-KW"/>
</dbReference>
<name>U2E4C8_9GAMM</name>
<sequence length="440" mass="45937">MRRFHLQPGAALRGRVSVPGDKSVSHRAIMLSAIASGRSRITGFLESADCLATLHAFEAMGVTFVRDGEALEVDGVGRDGLHAPDGPLDLGNSGTSMRLMSGLMAGQRFDSRLVGDASLSRRPMARVIEPLTRMGARIEGQEGGRAPLIIQGGQPLKGIDYTPPVASAQIKSCVLLAGLYADGVTRVTEPGVSRDHTERMLSAFGVIIEREARTLSIVGGQALQAADVAVPADLSSAAFFIVGATIAESSAIVLPGVGINPTRRGVLDILKRMGADIRLHDERIQAGEPVADIEVRSASLKGVDIGGDEVELAIDEFPAIFIAAACAEGTTRLTGAAELRVKESDRIAVMADGLSRLGVDVNVADDGLTIVGNATGPAFGGARIESHDDHRIAMAFAMAALRASAPIEIDDCDFVDTSFPGFVALAAEAGLQIRASEVSE</sequence>
<organism evidence="11 12">
    <name type="scientific">Salinisphaera shabanensis E1L3A</name>
    <dbReference type="NCBI Taxonomy" id="1033802"/>
    <lineage>
        <taxon>Bacteria</taxon>
        <taxon>Pseudomonadati</taxon>
        <taxon>Pseudomonadota</taxon>
        <taxon>Gammaproteobacteria</taxon>
        <taxon>Salinisphaerales</taxon>
        <taxon>Salinisphaeraceae</taxon>
        <taxon>Salinisphaera</taxon>
    </lineage>
</organism>
<evidence type="ECO:0000256" key="6">
    <source>
        <dbReference type="ARBA" id="ARBA00022679"/>
    </source>
</evidence>
<dbReference type="PROSITE" id="PS00885">
    <property type="entry name" value="EPSP_SYNTHASE_2"/>
    <property type="match status" value="1"/>
</dbReference>
<dbReference type="GO" id="GO:0005737">
    <property type="term" value="C:cytoplasm"/>
    <property type="evidence" value="ECO:0007669"/>
    <property type="project" value="UniProtKB-SubCell"/>
</dbReference>
<evidence type="ECO:0000259" key="10">
    <source>
        <dbReference type="Pfam" id="PF00275"/>
    </source>
</evidence>
<dbReference type="EC" id="2.5.1.19" evidence="9"/>
<dbReference type="AlphaFoldDB" id="U2E4C8"/>
<comment type="catalytic activity">
    <reaction evidence="8">
        <text>3-phosphoshikimate + phosphoenolpyruvate = 5-O-(1-carboxyvinyl)-3-phosphoshikimate + phosphate</text>
        <dbReference type="Rhea" id="RHEA:21256"/>
        <dbReference type="ChEBI" id="CHEBI:43474"/>
        <dbReference type="ChEBI" id="CHEBI:57701"/>
        <dbReference type="ChEBI" id="CHEBI:58702"/>
        <dbReference type="ChEBI" id="CHEBI:145989"/>
        <dbReference type="EC" id="2.5.1.19"/>
    </reaction>
    <physiologicalReaction direction="left-to-right" evidence="8">
        <dbReference type="Rhea" id="RHEA:21257"/>
    </physiologicalReaction>
</comment>
<comment type="function">
    <text evidence="1 9">Catalyzes the transfer of the enolpyruvyl moiety of phosphoenolpyruvate (PEP) to the 5-hydroxyl of shikimate-3-phosphate (S3P) to produce enolpyruvyl shikimate-3-phosphate and inorganic phosphate.</text>
</comment>
<evidence type="ECO:0000256" key="5">
    <source>
        <dbReference type="ARBA" id="ARBA00022605"/>
    </source>
</evidence>
<dbReference type="SUPFAM" id="SSF55205">
    <property type="entry name" value="EPT/RTPC-like"/>
    <property type="match status" value="1"/>
</dbReference>
<gene>
    <name evidence="9 11" type="primary">aroA</name>
    <name evidence="11" type="ORF">SSPSH_002414</name>
</gene>
<feature type="binding site" evidence="9">
    <location>
        <position position="391"/>
    </location>
    <ligand>
        <name>phosphoenolpyruvate</name>
        <dbReference type="ChEBI" id="CHEBI:58702"/>
    </ligand>
</feature>
<comment type="similarity">
    <text evidence="3 9">Belongs to the EPSP synthase family.</text>
</comment>
<dbReference type="InterPro" id="IPR001986">
    <property type="entry name" value="Enolpyruvate_Tfrase_dom"/>
</dbReference>
<feature type="binding site" evidence="9">
    <location>
        <position position="342"/>
    </location>
    <ligand>
        <name>3-phosphoshikimate</name>
        <dbReference type="ChEBI" id="CHEBI:145989"/>
    </ligand>
</feature>
<dbReference type="PANTHER" id="PTHR21090">
    <property type="entry name" value="AROM/DEHYDROQUINATE SYNTHASE"/>
    <property type="match status" value="1"/>
</dbReference>
<keyword evidence="6 9" id="KW-0808">Transferase</keyword>
<feature type="domain" description="Enolpyruvate transferase" evidence="10">
    <location>
        <begin position="7"/>
        <end position="423"/>
    </location>
</feature>
<comment type="subunit">
    <text evidence="9">Monomer.</text>
</comment>
<dbReference type="EMBL" id="AFNV02000016">
    <property type="protein sequence ID" value="ERJ18706.1"/>
    <property type="molecule type" value="Genomic_DNA"/>
</dbReference>
<reference evidence="11 12" key="1">
    <citation type="journal article" date="2011" name="J. Bacteriol.">
        <title>Genome sequence of Salinisphaera shabanensis, a gammaproteobacterium from the harsh, variable environment of the brine-seawater interface of the Shaban Deep in the Red Sea.</title>
        <authorList>
            <person name="Antunes A."/>
            <person name="Alam I."/>
            <person name="Bajic V.B."/>
            <person name="Stingl U."/>
        </authorList>
    </citation>
    <scope>NUCLEOTIDE SEQUENCE [LARGE SCALE GENOMIC DNA]</scope>
    <source>
        <strain evidence="11 12">E1L3A</strain>
    </source>
</reference>
<evidence type="ECO:0000313" key="11">
    <source>
        <dbReference type="EMBL" id="ERJ18706.1"/>
    </source>
</evidence>
<evidence type="ECO:0000313" key="12">
    <source>
        <dbReference type="Proteomes" id="UP000006242"/>
    </source>
</evidence>
<dbReference type="STRING" id="1033802.SSPSH_002414"/>
<feature type="binding site" evidence="9">
    <location>
        <position position="346"/>
    </location>
    <ligand>
        <name>phosphoenolpyruvate</name>
        <dbReference type="ChEBI" id="CHEBI:58702"/>
    </ligand>
</feature>
<dbReference type="RefSeq" id="WP_006913499.1">
    <property type="nucleotide sequence ID" value="NZ_AFNV02000016.1"/>
</dbReference>
<comment type="subcellular location">
    <subcellularLocation>
        <location evidence="9">Cytoplasm</location>
    </subcellularLocation>
</comment>
<evidence type="ECO:0000256" key="8">
    <source>
        <dbReference type="ARBA" id="ARBA00044633"/>
    </source>
</evidence>
<dbReference type="HAMAP" id="MF_00210">
    <property type="entry name" value="EPSP_synth"/>
    <property type="match status" value="1"/>
</dbReference>
<keyword evidence="12" id="KW-1185">Reference proteome</keyword>
<reference evidence="11 12" key="2">
    <citation type="journal article" date="2013" name="PLoS ONE">
        <title>INDIGO - INtegrated Data Warehouse of MIcrobial GenOmes with Examples from the Red Sea Extremophiles.</title>
        <authorList>
            <person name="Alam I."/>
            <person name="Antunes A."/>
            <person name="Kamau A.A."/>
            <person name="Ba Alawi W."/>
            <person name="Kalkatawi M."/>
            <person name="Stingl U."/>
            <person name="Bajic V.B."/>
        </authorList>
    </citation>
    <scope>NUCLEOTIDE SEQUENCE [LARGE SCALE GENOMIC DNA]</scope>
    <source>
        <strain evidence="11 12">E1L3A</strain>
    </source>
</reference>
<dbReference type="eggNOG" id="COG0128">
    <property type="taxonomic scope" value="Bacteria"/>
</dbReference>
<evidence type="ECO:0000256" key="4">
    <source>
        <dbReference type="ARBA" id="ARBA00022490"/>
    </source>
</evidence>
<dbReference type="UniPathway" id="UPA00053">
    <property type="reaction ID" value="UER00089"/>
</dbReference>
<evidence type="ECO:0000256" key="9">
    <source>
        <dbReference type="HAMAP-Rule" id="MF_00210"/>
    </source>
</evidence>
<feature type="binding site" evidence="9">
    <location>
        <position position="315"/>
    </location>
    <ligand>
        <name>3-phosphoshikimate</name>
        <dbReference type="ChEBI" id="CHEBI:145989"/>
    </ligand>
</feature>
<dbReference type="CDD" id="cd01556">
    <property type="entry name" value="EPSP_synthase"/>
    <property type="match status" value="1"/>
</dbReference>
<feature type="binding site" evidence="9">
    <location>
        <position position="94"/>
    </location>
    <ligand>
        <name>phosphoenolpyruvate</name>
        <dbReference type="ChEBI" id="CHEBI:58702"/>
    </ligand>
</feature>